<gene>
    <name evidence="2" type="primary">ORF52982</name>
</gene>
<sequence>HKQSTKRKSDPPPKAAKKPSVVKKIKKSVSEENLETTSPVCKHTCNVVVKRIEVDPIKIAPSKDHLKPHRLREKFTQNTSPDLQGDRDIELQEYNSS</sequence>
<accession>A0A0B6ZAN3</accession>
<feature type="region of interest" description="Disordered" evidence="1">
    <location>
        <begin position="1"/>
        <end position="36"/>
    </location>
</feature>
<organism evidence="2">
    <name type="scientific">Arion vulgaris</name>
    <dbReference type="NCBI Taxonomy" id="1028688"/>
    <lineage>
        <taxon>Eukaryota</taxon>
        <taxon>Metazoa</taxon>
        <taxon>Spiralia</taxon>
        <taxon>Lophotrochozoa</taxon>
        <taxon>Mollusca</taxon>
        <taxon>Gastropoda</taxon>
        <taxon>Heterobranchia</taxon>
        <taxon>Euthyneura</taxon>
        <taxon>Panpulmonata</taxon>
        <taxon>Eupulmonata</taxon>
        <taxon>Stylommatophora</taxon>
        <taxon>Helicina</taxon>
        <taxon>Arionoidea</taxon>
        <taxon>Arionidae</taxon>
        <taxon>Arion</taxon>
    </lineage>
</organism>
<name>A0A0B6ZAN3_9EUPU</name>
<evidence type="ECO:0000256" key="1">
    <source>
        <dbReference type="SAM" id="MobiDB-lite"/>
    </source>
</evidence>
<feature type="region of interest" description="Disordered" evidence="1">
    <location>
        <begin position="64"/>
        <end position="97"/>
    </location>
</feature>
<feature type="non-terminal residue" evidence="2">
    <location>
        <position position="1"/>
    </location>
</feature>
<evidence type="ECO:0000313" key="2">
    <source>
        <dbReference type="EMBL" id="CEK64800.1"/>
    </source>
</evidence>
<feature type="non-terminal residue" evidence="2">
    <location>
        <position position="97"/>
    </location>
</feature>
<feature type="compositionally biased region" description="Basic residues" evidence="1">
    <location>
        <begin position="15"/>
        <end position="27"/>
    </location>
</feature>
<protein>
    <submittedName>
        <fullName evidence="2">Uncharacterized protein</fullName>
    </submittedName>
</protein>
<reference evidence="2" key="1">
    <citation type="submission" date="2014-12" db="EMBL/GenBank/DDBJ databases">
        <title>Insight into the proteome of Arion vulgaris.</title>
        <authorList>
            <person name="Aradska J."/>
            <person name="Bulat T."/>
            <person name="Smidak R."/>
            <person name="Sarate P."/>
            <person name="Gangsoo J."/>
            <person name="Sialana F."/>
            <person name="Bilban M."/>
            <person name="Lubec G."/>
        </authorList>
    </citation>
    <scope>NUCLEOTIDE SEQUENCE</scope>
    <source>
        <tissue evidence="2">Skin</tissue>
    </source>
</reference>
<dbReference type="EMBL" id="HACG01017935">
    <property type="protein sequence ID" value="CEK64800.1"/>
    <property type="molecule type" value="Transcribed_RNA"/>
</dbReference>
<dbReference type="AlphaFoldDB" id="A0A0B6ZAN3"/>
<proteinExistence type="predicted"/>